<reference evidence="3" key="1">
    <citation type="submission" date="2016-06" db="UniProtKB">
        <authorList>
            <consortium name="WormBaseParasite"/>
        </authorList>
    </citation>
    <scope>IDENTIFICATION</scope>
</reference>
<evidence type="ECO:0000313" key="1">
    <source>
        <dbReference type="EMBL" id="VDP96236.1"/>
    </source>
</evidence>
<reference evidence="1 2" key="2">
    <citation type="submission" date="2018-11" db="EMBL/GenBank/DDBJ databases">
        <authorList>
            <consortium name="Pathogen Informatics"/>
        </authorList>
    </citation>
    <scope>NUCLEOTIDE SEQUENCE [LARGE SCALE GENOMIC DNA]</scope>
    <source>
        <strain evidence="1 2">Egypt</strain>
    </source>
</reference>
<protein>
    <submittedName>
        <fullName evidence="3">PPM-type phosphatase domain-containing protein</fullName>
    </submittedName>
</protein>
<dbReference type="EMBL" id="UZAN01077926">
    <property type="protein sequence ID" value="VDP96236.1"/>
    <property type="molecule type" value="Genomic_DNA"/>
</dbReference>
<sequence length="104" mass="11044">MSSALVPASPDAGANYGIALVDRLTKSTLGIPTTDTDLQPEKLKENFGVALHELYLLKAKLQDKTSSLESPLYVYTIEDESCHPIIAASGDPFVIVPEDGAGRG</sequence>
<proteinExistence type="predicted"/>
<name>A0A183BGP6_9TREM</name>
<keyword evidence="2" id="KW-1185">Reference proteome</keyword>
<dbReference type="Proteomes" id="UP000272942">
    <property type="component" value="Unassembled WGS sequence"/>
</dbReference>
<dbReference type="AlphaFoldDB" id="A0A183BGP6"/>
<organism evidence="3">
    <name type="scientific">Echinostoma caproni</name>
    <dbReference type="NCBI Taxonomy" id="27848"/>
    <lineage>
        <taxon>Eukaryota</taxon>
        <taxon>Metazoa</taxon>
        <taxon>Spiralia</taxon>
        <taxon>Lophotrochozoa</taxon>
        <taxon>Platyhelminthes</taxon>
        <taxon>Trematoda</taxon>
        <taxon>Digenea</taxon>
        <taxon>Plagiorchiida</taxon>
        <taxon>Echinostomata</taxon>
        <taxon>Echinostomatoidea</taxon>
        <taxon>Echinostomatidae</taxon>
        <taxon>Echinostoma</taxon>
    </lineage>
</organism>
<evidence type="ECO:0000313" key="2">
    <source>
        <dbReference type="Proteomes" id="UP000272942"/>
    </source>
</evidence>
<gene>
    <name evidence="1" type="ORF">ECPE_LOCUS18381</name>
</gene>
<evidence type="ECO:0000313" key="3">
    <source>
        <dbReference type="WBParaSite" id="ECPE_0001843101-mRNA-1"/>
    </source>
</evidence>
<accession>A0A183BGP6</accession>
<dbReference type="WBParaSite" id="ECPE_0001843101-mRNA-1">
    <property type="protein sequence ID" value="ECPE_0001843101-mRNA-1"/>
    <property type="gene ID" value="ECPE_0001843101"/>
</dbReference>